<dbReference type="EnsemblMetazoa" id="AALB007296-RA">
    <property type="protein sequence ID" value="AALB007296-PA"/>
    <property type="gene ID" value="AALB007296"/>
</dbReference>
<sequence length="498" mass="55671">MGQLQKLEVDAKLDVRESNQYRSVSMSPLEPPGLSTYTNYTCEQNGKDIFIEHEARNILCPETEDCFLRPPLWEDITSSIQNIDPENAIMLGTTNVISQVKMEAIDESLLEPLSSPLLSPLEIKTEKSHLIVQSRKYDHKIERDNANINQNPNQQPNHSLIVTGCSDVSRNNHESGIFLINSSASYTLNSLESSNNDAAHSEHHSNLSDFVFVMDGTAGSPTSFNATSQSEHSTQHQKPSQQHHQEPQLYNQAESLHVNHNNSYYCWQQSLQSTRNAILNPTACQLSHSKNMSPQCSTVCSASISRLMYVSPLTPPNSDPGSPGNSLQYQLRRTPPPAYNIQQQHHQTTASSGYFSNLPLHSQTHISGTQSGDNTPMQTQMEHQHLFLDHPDTCKNPPTIRNLSNTMGSTLINSTFSTPPVGARTEYVGSHTECTTSKVSLPNTNETCRDSSSKRQSTVHSINNVLTNASLVKQIVGRYNRRNNPELEKRRIHHCDYM</sequence>
<dbReference type="AlphaFoldDB" id="A0A182FL87"/>
<reference evidence="1" key="2">
    <citation type="submission" date="2022-08" db="UniProtKB">
        <authorList>
            <consortium name="EnsemblMetazoa"/>
        </authorList>
    </citation>
    <scope>IDENTIFICATION</scope>
    <source>
        <strain evidence="1">STECLA/ALBI9_A</strain>
    </source>
</reference>
<keyword evidence="2" id="KW-1185">Reference proteome</keyword>
<protein>
    <submittedName>
        <fullName evidence="1">Uncharacterized protein</fullName>
    </submittedName>
</protein>
<evidence type="ECO:0000313" key="2">
    <source>
        <dbReference type="Proteomes" id="UP000069272"/>
    </source>
</evidence>
<evidence type="ECO:0000313" key="1">
    <source>
        <dbReference type="EnsemblMetazoa" id="AALB007296-PA"/>
    </source>
</evidence>
<organism evidence="1 2">
    <name type="scientific">Anopheles albimanus</name>
    <name type="common">New world malaria mosquito</name>
    <dbReference type="NCBI Taxonomy" id="7167"/>
    <lineage>
        <taxon>Eukaryota</taxon>
        <taxon>Metazoa</taxon>
        <taxon>Ecdysozoa</taxon>
        <taxon>Arthropoda</taxon>
        <taxon>Hexapoda</taxon>
        <taxon>Insecta</taxon>
        <taxon>Pterygota</taxon>
        <taxon>Neoptera</taxon>
        <taxon>Endopterygota</taxon>
        <taxon>Diptera</taxon>
        <taxon>Nematocera</taxon>
        <taxon>Culicoidea</taxon>
        <taxon>Culicidae</taxon>
        <taxon>Anophelinae</taxon>
        <taxon>Anopheles</taxon>
    </lineage>
</organism>
<dbReference type="VEuPathDB" id="VectorBase:AALB007296"/>
<name>A0A182FL87_ANOAL</name>
<dbReference type="Proteomes" id="UP000069272">
    <property type="component" value="Chromosome 3L"/>
</dbReference>
<dbReference type="VEuPathDB" id="VectorBase:AALB20_028522"/>
<accession>A0A182FL87</accession>
<reference evidence="1 2" key="1">
    <citation type="journal article" date="2017" name="G3 (Bethesda)">
        <title>The Physical Genome Mapping of Anopheles albimanus Corrected Scaffold Misassemblies and Identified Interarm Rearrangements in Genus Anopheles.</title>
        <authorList>
            <person name="Artemov G.N."/>
            <person name="Peery A.N."/>
            <person name="Jiang X."/>
            <person name="Tu Z."/>
            <person name="Stegniy V.N."/>
            <person name="Sharakhova M.V."/>
            <person name="Sharakhov I.V."/>
        </authorList>
    </citation>
    <scope>NUCLEOTIDE SEQUENCE [LARGE SCALE GENOMIC DNA]</scope>
    <source>
        <strain evidence="1 2">ALBI9_A</strain>
    </source>
</reference>
<proteinExistence type="predicted"/>
<dbReference type="STRING" id="7167.A0A182FL87"/>